<keyword evidence="2" id="KW-0732">Signal</keyword>
<feature type="compositionally biased region" description="Low complexity" evidence="1">
    <location>
        <begin position="26"/>
        <end position="39"/>
    </location>
</feature>
<dbReference type="EMBL" id="CP158299">
    <property type="protein sequence ID" value="XBV85782.1"/>
    <property type="molecule type" value="Genomic_DNA"/>
</dbReference>
<protein>
    <submittedName>
        <fullName evidence="3">Uncharacterized protein</fullName>
    </submittedName>
</protein>
<evidence type="ECO:0000256" key="2">
    <source>
        <dbReference type="SAM" id="SignalP"/>
    </source>
</evidence>
<dbReference type="RefSeq" id="WP_350243824.1">
    <property type="nucleotide sequence ID" value="NZ_CP158299.1"/>
</dbReference>
<feature type="signal peptide" evidence="2">
    <location>
        <begin position="1"/>
        <end position="22"/>
    </location>
</feature>
<feature type="chain" id="PRO_5043638853" evidence="2">
    <location>
        <begin position="23"/>
        <end position="49"/>
    </location>
</feature>
<gene>
    <name evidence="3" type="ORF">ABOD76_05605</name>
</gene>
<dbReference type="KEGG" id="dsc:ABOD76_05605"/>
<name>A0AAU7UAN6_9DEIO</name>
<feature type="compositionally biased region" description="Gly residues" evidence="1">
    <location>
        <begin position="40"/>
        <end position="49"/>
    </location>
</feature>
<evidence type="ECO:0000256" key="1">
    <source>
        <dbReference type="SAM" id="MobiDB-lite"/>
    </source>
</evidence>
<accession>A0AAU7UAN6</accession>
<evidence type="ECO:0000313" key="3">
    <source>
        <dbReference type="EMBL" id="XBV85782.1"/>
    </source>
</evidence>
<feature type="region of interest" description="Disordered" evidence="1">
    <location>
        <begin position="26"/>
        <end position="49"/>
    </location>
</feature>
<sequence>MTRLRKLISVLALMSAFTLVQAGATASSVTPGTTQTTQGVGSGFSIGTN</sequence>
<proteinExistence type="predicted"/>
<dbReference type="AlphaFoldDB" id="A0AAU7UAN6"/>
<organism evidence="3">
    <name type="scientific">Deinococcus sonorensis KR-87</name>
    <dbReference type="NCBI Taxonomy" id="694439"/>
    <lineage>
        <taxon>Bacteria</taxon>
        <taxon>Thermotogati</taxon>
        <taxon>Deinococcota</taxon>
        <taxon>Deinococci</taxon>
        <taxon>Deinococcales</taxon>
        <taxon>Deinococcaceae</taxon>
        <taxon>Deinococcus</taxon>
    </lineage>
</organism>
<reference evidence="3" key="1">
    <citation type="submission" date="2024-06" db="EMBL/GenBank/DDBJ databases">
        <title>Draft Genome Sequence of Deinococcus sonorensis Type Strain KR-87, a Biofilm Producing Representative of the Genus Deinococcus.</title>
        <authorList>
            <person name="Boren L.S."/>
            <person name="Grosso R.A."/>
            <person name="Hugenberg-Cox A.N."/>
            <person name="Hill J.T.E."/>
            <person name="Albert C.M."/>
            <person name="Tuohy J.M."/>
        </authorList>
    </citation>
    <scope>NUCLEOTIDE SEQUENCE</scope>
    <source>
        <strain evidence="3">KR-87</strain>
    </source>
</reference>